<dbReference type="Proteomes" id="UP000245649">
    <property type="component" value="Chromosome"/>
</dbReference>
<reference evidence="1 2" key="1">
    <citation type="submission" date="2018-05" db="EMBL/GenBank/DDBJ databases">
        <title>Klebsiella quasipneumonaiae provides a window into carbapenemase gene transfer, plasmid rearrangements and nosocomial acquisition from the hospital environment.</title>
        <authorList>
            <person name="Mathers A.J."/>
            <person name="Vegesana K."/>
            <person name="Stoesser N."/>
            <person name="Crook D."/>
            <person name="Vaughan A."/>
            <person name="Barry K."/>
            <person name="Parikh H."/>
            <person name="Sebra R."/>
            <person name="Kotay S."/>
            <person name="Walker A.S."/>
            <person name="Sheppard A.E."/>
        </authorList>
    </citation>
    <scope>NUCLEOTIDE SEQUENCE [LARGE SCALE GENOMIC DNA]</scope>
    <source>
        <strain evidence="1 2">CAV2018</strain>
    </source>
</reference>
<protein>
    <submittedName>
        <fullName evidence="1">Uncharacterized protein</fullName>
    </submittedName>
</protein>
<sequence length="64" mass="7113">MPTLWGKSEIPRKIGIIQLIKGAQNRAAPGFIPPIMACIATCPAVNAEIYYLDKFIIYTYSLRA</sequence>
<organism evidence="1 2">
    <name type="scientific">Klebsiella quasipneumoniae</name>
    <dbReference type="NCBI Taxonomy" id="1463165"/>
    <lineage>
        <taxon>Bacteria</taxon>
        <taxon>Pseudomonadati</taxon>
        <taxon>Pseudomonadota</taxon>
        <taxon>Gammaproteobacteria</taxon>
        <taxon>Enterobacterales</taxon>
        <taxon>Enterobacteriaceae</taxon>
        <taxon>Klebsiella/Raoultella group</taxon>
        <taxon>Klebsiella</taxon>
        <taxon>Klebsiella pneumoniae complex</taxon>
    </lineage>
</organism>
<gene>
    <name evidence="1" type="ORF">DKC00_10715</name>
</gene>
<evidence type="ECO:0000313" key="1">
    <source>
        <dbReference type="EMBL" id="AWL62202.1"/>
    </source>
</evidence>
<accession>A0AAI8ITV9</accession>
<dbReference type="AlphaFoldDB" id="A0AAI8ITV9"/>
<proteinExistence type="predicted"/>
<evidence type="ECO:0000313" key="2">
    <source>
        <dbReference type="Proteomes" id="UP000245649"/>
    </source>
</evidence>
<dbReference type="EMBL" id="CP029432">
    <property type="protein sequence ID" value="AWL62202.1"/>
    <property type="molecule type" value="Genomic_DNA"/>
</dbReference>
<name>A0AAI8ITV9_9ENTR</name>